<sequence length="190" mass="20821">MSKFKWPFDSAITIAIFALILSAAQFLLTTPIFVNFYLHPDLKISGSGSALDSETLVGTFVLRNGGRAPAKNIEVGFVLQENQRILIMPKIKSEIVVTDDSPVLVKNVRLDIPRLNSGEEVVVLIMPSSNGERLNKELVGFMKSSGIKEIPFVSFVRSEHGNGENLTNGINREIEKSNKSIQSTAKAAAY</sequence>
<accession>A0ABZ0QGW3</accession>
<dbReference type="Proteomes" id="UP001304071">
    <property type="component" value="Chromosome 1"/>
</dbReference>
<protein>
    <submittedName>
        <fullName evidence="2">Uncharacterized protein</fullName>
    </submittedName>
</protein>
<dbReference type="RefSeq" id="WP_261895314.1">
    <property type="nucleotide sequence ID" value="NZ_AP024895.1"/>
</dbReference>
<keyword evidence="1" id="KW-1133">Transmembrane helix</keyword>
<evidence type="ECO:0000313" key="3">
    <source>
        <dbReference type="Proteomes" id="UP001304071"/>
    </source>
</evidence>
<evidence type="ECO:0000256" key="1">
    <source>
        <dbReference type="SAM" id="Phobius"/>
    </source>
</evidence>
<evidence type="ECO:0000313" key="2">
    <source>
        <dbReference type="EMBL" id="WPC74947.1"/>
    </source>
</evidence>
<dbReference type="EMBL" id="CP138203">
    <property type="protein sequence ID" value="WPC74947.1"/>
    <property type="molecule type" value="Genomic_DNA"/>
</dbReference>
<feature type="transmembrane region" description="Helical" evidence="1">
    <location>
        <begin position="12"/>
        <end position="38"/>
    </location>
</feature>
<keyword evidence="3" id="KW-1185">Reference proteome</keyword>
<gene>
    <name evidence="2" type="ORF">R8Z52_07050</name>
</gene>
<proteinExistence type="predicted"/>
<name>A0ABZ0QGW3_9VIBR</name>
<keyword evidence="1" id="KW-0472">Membrane</keyword>
<reference evidence="2 3" key="1">
    <citation type="submission" date="2023-11" db="EMBL/GenBank/DDBJ databases">
        <title>Plant-associative lifestyle of Vibrio porteresiae and its evolutionary dynamics.</title>
        <authorList>
            <person name="Rameshkumar N."/>
            <person name="Kirti K."/>
        </authorList>
    </citation>
    <scope>NUCLEOTIDE SEQUENCE [LARGE SCALE GENOMIC DNA]</scope>
    <source>
        <strain evidence="2 3">MSSRF30</strain>
    </source>
</reference>
<keyword evidence="1" id="KW-0812">Transmembrane</keyword>
<organism evidence="2 3">
    <name type="scientific">Vibrio porteresiae DSM 19223</name>
    <dbReference type="NCBI Taxonomy" id="1123496"/>
    <lineage>
        <taxon>Bacteria</taxon>
        <taxon>Pseudomonadati</taxon>
        <taxon>Pseudomonadota</taxon>
        <taxon>Gammaproteobacteria</taxon>
        <taxon>Vibrionales</taxon>
        <taxon>Vibrionaceae</taxon>
        <taxon>Vibrio</taxon>
    </lineage>
</organism>